<dbReference type="KEGG" id="rfo:REIFOR_02653"/>
<evidence type="ECO:0000313" key="1">
    <source>
        <dbReference type="EMBL" id="ATX77777.1"/>
    </source>
</evidence>
<reference evidence="1 2" key="1">
    <citation type="journal article" date="2017" name="Environ. Microbiol.">
        <title>Genomic and physiological analyses of 'Reinekea forsetii' reveal a versatile opportunistic lifestyle during spring algae blooms.</title>
        <authorList>
            <person name="Avci B."/>
            <person name="Hahnke R.L."/>
            <person name="Chafee M."/>
            <person name="Fischer T."/>
            <person name="Gruber-Vodicka H."/>
            <person name="Tegetmeyer H.E."/>
            <person name="Harder J."/>
            <person name="Fuchs B.M."/>
            <person name="Amann R.I."/>
            <person name="Teeling H."/>
        </authorList>
    </citation>
    <scope>NUCLEOTIDE SEQUENCE [LARGE SCALE GENOMIC DNA]</scope>
    <source>
        <strain evidence="1 2">Hel1_31_D35</strain>
    </source>
</reference>
<proteinExistence type="predicted"/>
<dbReference type="AlphaFoldDB" id="A0A2K8KST4"/>
<keyword evidence="2" id="KW-1185">Reference proteome</keyword>
<protein>
    <submittedName>
        <fullName evidence="1">Uncharacterized protein</fullName>
    </submittedName>
</protein>
<organism evidence="1 2">
    <name type="scientific">Reinekea forsetii</name>
    <dbReference type="NCBI Taxonomy" id="1336806"/>
    <lineage>
        <taxon>Bacteria</taxon>
        <taxon>Pseudomonadati</taxon>
        <taxon>Pseudomonadota</taxon>
        <taxon>Gammaproteobacteria</taxon>
        <taxon>Oceanospirillales</taxon>
        <taxon>Saccharospirillaceae</taxon>
        <taxon>Reinekea</taxon>
    </lineage>
</organism>
<dbReference type="Proteomes" id="UP000229757">
    <property type="component" value="Chromosome"/>
</dbReference>
<gene>
    <name evidence="1" type="ORF">REIFOR_02653</name>
</gene>
<sequence length="56" mass="6026">MMKSYTVMKQPTTLPELKVIVRNFHPGGHLSLGQSHLAKARGKLSALMAAPDQAAP</sequence>
<dbReference type="EMBL" id="CP011797">
    <property type="protein sequence ID" value="ATX77777.1"/>
    <property type="molecule type" value="Genomic_DNA"/>
</dbReference>
<name>A0A2K8KST4_9GAMM</name>
<evidence type="ECO:0000313" key="2">
    <source>
        <dbReference type="Proteomes" id="UP000229757"/>
    </source>
</evidence>
<accession>A0A2K8KST4</accession>